<dbReference type="InterPro" id="IPR029058">
    <property type="entry name" value="AB_hydrolase_fold"/>
</dbReference>
<evidence type="ECO:0000259" key="2">
    <source>
        <dbReference type="Pfam" id="PF05057"/>
    </source>
</evidence>
<sequence length="663" mass="73286">AHLEVAYCEFCICHILIRNIMTRDIPIPWPPTPAPIDGGAALALAVLREHLDMTAVLLHPSKVNRRTDTYDGIDVCGQRLADEIRSVVAAHPSLQRISVIGHSMGGLLLRYAVVLLYDRSTGRIAGLKPAHFISLATPHLGCDAGGLAQSSPGSSTKLKSPSQTSIVSLFSAACLMVPLISWVPVKPVQRMLQVAGGPGAGRFSKSLWWRMAPSWGNLRVGFRSHLRSHVLSIPTASLMFRRTGRQFFLVDGGSSGMRYNSSSSNGRGGTTAAGVSSGPRGLSSGPKGSPAVAPPPLLYCMTQDEPERGLYFYSALASFASRTAYANMDGDHLVGWANSSLRFLHQLPQLPEAAVKAARGVVLQDPLMAAFHVRGRLVTDEPQRATSPTVFIEYRDKGRDRDQRTRHHRQPYKRNRWYDSRWRWRVHYPAAFRFSGCCHHGAFDVTRRWLNFEGMAVAQHLARQLVAMEAEWGDREAVMDAASCLRLTVPEFGMDEFVHPLTLRFHDAQTLLAASFFILQPFIFPSIAFHWANIAYPAICLTNCLVIQALPWRIYERHRHCIQLLFRALVDCSVVRGLPSWSPAVAVRSVGIFVIHLVLTSGAGCLNWASLGWPLLLQYHLPYNLLAAFAFAHELGPHVCTVVRSNARGAALMAALWRTVRSC</sequence>
<gene>
    <name evidence="3" type="ORF">VOLCADRAFT_91609</name>
</gene>
<dbReference type="GeneID" id="9615361"/>
<dbReference type="OrthoDB" id="273452at2759"/>
<proteinExistence type="predicted"/>
<feature type="region of interest" description="Disordered" evidence="1">
    <location>
        <begin position="259"/>
        <end position="290"/>
    </location>
</feature>
<organism evidence="4">
    <name type="scientific">Volvox carteri f. nagariensis</name>
    <dbReference type="NCBI Taxonomy" id="3068"/>
    <lineage>
        <taxon>Eukaryota</taxon>
        <taxon>Viridiplantae</taxon>
        <taxon>Chlorophyta</taxon>
        <taxon>core chlorophytes</taxon>
        <taxon>Chlorophyceae</taxon>
        <taxon>CS clade</taxon>
        <taxon>Chlamydomonadales</taxon>
        <taxon>Volvocaceae</taxon>
        <taxon>Volvox</taxon>
    </lineage>
</organism>
<dbReference type="PANTHER" id="PTHR12482">
    <property type="entry name" value="LIPASE ROG1-RELATED-RELATED"/>
    <property type="match status" value="1"/>
</dbReference>
<dbReference type="Gene3D" id="3.40.50.1820">
    <property type="entry name" value="alpha/beta hydrolase"/>
    <property type="match status" value="1"/>
</dbReference>
<evidence type="ECO:0000313" key="3">
    <source>
        <dbReference type="EMBL" id="EFJ47651.1"/>
    </source>
</evidence>
<dbReference type="KEGG" id="vcn:VOLCADRAFT_91609"/>
<feature type="non-terminal residue" evidence="3">
    <location>
        <position position="1"/>
    </location>
</feature>
<dbReference type="InParanoid" id="D8TXI9"/>
<dbReference type="EMBL" id="GL378343">
    <property type="protein sequence ID" value="EFJ47651.1"/>
    <property type="molecule type" value="Genomic_DNA"/>
</dbReference>
<dbReference type="eggNOG" id="KOG4372">
    <property type="taxonomic scope" value="Eukaryota"/>
</dbReference>
<dbReference type="AlphaFoldDB" id="D8TXI9"/>
<dbReference type="SUPFAM" id="SSF53474">
    <property type="entry name" value="alpha/beta-Hydrolases"/>
    <property type="match status" value="1"/>
</dbReference>
<keyword evidence="4" id="KW-1185">Reference proteome</keyword>
<protein>
    <recommendedName>
        <fullName evidence="2">DUF676 domain-containing protein</fullName>
    </recommendedName>
</protein>
<reference evidence="3 4" key="1">
    <citation type="journal article" date="2010" name="Science">
        <title>Genomic analysis of organismal complexity in the multicellular green alga Volvox carteri.</title>
        <authorList>
            <person name="Prochnik S.E."/>
            <person name="Umen J."/>
            <person name="Nedelcu A.M."/>
            <person name="Hallmann A."/>
            <person name="Miller S.M."/>
            <person name="Nishii I."/>
            <person name="Ferris P."/>
            <person name="Kuo A."/>
            <person name="Mitros T."/>
            <person name="Fritz-Laylin L.K."/>
            <person name="Hellsten U."/>
            <person name="Chapman J."/>
            <person name="Simakov O."/>
            <person name="Rensing S.A."/>
            <person name="Terry A."/>
            <person name="Pangilinan J."/>
            <person name="Kapitonov V."/>
            <person name="Jurka J."/>
            <person name="Salamov A."/>
            <person name="Shapiro H."/>
            <person name="Schmutz J."/>
            <person name="Grimwood J."/>
            <person name="Lindquist E."/>
            <person name="Lucas S."/>
            <person name="Grigoriev I.V."/>
            <person name="Schmitt R."/>
            <person name="Kirk D."/>
            <person name="Rokhsar D.S."/>
        </authorList>
    </citation>
    <scope>NUCLEOTIDE SEQUENCE [LARGE SCALE GENOMIC DNA]</scope>
    <source>
        <strain evidence="4">f. Nagariensis / Eve</strain>
    </source>
</reference>
<dbReference type="Pfam" id="PF05057">
    <property type="entry name" value="DUF676"/>
    <property type="match status" value="1"/>
</dbReference>
<evidence type="ECO:0000256" key="1">
    <source>
        <dbReference type="SAM" id="MobiDB-lite"/>
    </source>
</evidence>
<evidence type="ECO:0000313" key="4">
    <source>
        <dbReference type="Proteomes" id="UP000001058"/>
    </source>
</evidence>
<name>D8TXI9_VOLCA</name>
<feature type="domain" description="DUF676" evidence="2">
    <location>
        <begin position="56"/>
        <end position="142"/>
    </location>
</feature>
<dbReference type="InterPro" id="IPR007751">
    <property type="entry name" value="DUF676_lipase-like"/>
</dbReference>
<dbReference type="Proteomes" id="UP000001058">
    <property type="component" value="Unassembled WGS sequence"/>
</dbReference>
<dbReference type="InterPro" id="IPR044294">
    <property type="entry name" value="Lipase-like"/>
</dbReference>
<dbReference type="PANTHER" id="PTHR12482:SF11">
    <property type="entry name" value="LIPASE YOR059C ISOFORM X1"/>
    <property type="match status" value="1"/>
</dbReference>
<dbReference type="RefSeq" id="XP_002951122.1">
    <property type="nucleotide sequence ID" value="XM_002951076.1"/>
</dbReference>
<accession>D8TXI9</accession>